<feature type="modified residue" description="4-aspartylphosphate" evidence="1">
    <location>
        <position position="86"/>
    </location>
</feature>
<protein>
    <submittedName>
        <fullName evidence="6">Response regulator c-di-GMP phosphodiesterase, RpfG family, contains REC and HD-GYP domains</fullName>
    </submittedName>
</protein>
<dbReference type="Gene3D" id="1.10.3210.10">
    <property type="entry name" value="Hypothetical protein af1432"/>
    <property type="match status" value="1"/>
</dbReference>
<sequence>MDTTTLPPAAPQAGQPDSEASVPAATAAAPPPGAAWTVLCVDDEPSILSALKRVLRSEDCKVLQAGSGAEALELLEQHPVDVVVSDMRMPGMDGAELLARVRARWPATSRILLTGYADMKATIAAINEGQIYRYIHKPWEENELRLTVRQAAERRLLERERDALQALTQSQNEELRSLNTGLELRVQERTTELREANERLRRNYLTSIKIFSNLMELRSGVLAGHGKRCAHLARKVATAMGMPEDSVQDVFVASLLHDVGFMALPDSILSTPVAKLSAQDMALYQRHPLLGAQSFMALDDHQAVAALIRSHHERFDGTGFPEQLKGADIELGARILAVVDTYDDLTHGHLSGAALTEAEARTLLQRGRGTQFDPEVLDVFLHVTLEEKPKPVRLEPIAPDDLIPGMTLGKDLLSKEGVLLLSAGHVLSADMIGRIRRYGKTEGLHLTLDIRMPPE</sequence>
<feature type="domain" description="Response regulatory" evidence="4">
    <location>
        <begin position="37"/>
        <end position="152"/>
    </location>
</feature>
<feature type="region of interest" description="Disordered" evidence="3">
    <location>
        <begin position="1"/>
        <end position="28"/>
    </location>
</feature>
<keyword evidence="1" id="KW-0597">Phosphoprotein</keyword>
<evidence type="ECO:0000259" key="5">
    <source>
        <dbReference type="PROSITE" id="PS51832"/>
    </source>
</evidence>
<feature type="coiled-coil region" evidence="2">
    <location>
        <begin position="154"/>
        <end position="199"/>
    </location>
</feature>
<dbReference type="AlphaFoldDB" id="A0A1I1ZTU0"/>
<dbReference type="InterPro" id="IPR001789">
    <property type="entry name" value="Sig_transdc_resp-reg_receiver"/>
</dbReference>
<dbReference type="Pfam" id="PF00072">
    <property type="entry name" value="Response_reg"/>
    <property type="match status" value="1"/>
</dbReference>
<dbReference type="PROSITE" id="PS51832">
    <property type="entry name" value="HD_GYP"/>
    <property type="match status" value="1"/>
</dbReference>
<dbReference type="RefSeq" id="WP_092937299.1">
    <property type="nucleotide sequence ID" value="NZ_FONX01000001.1"/>
</dbReference>
<accession>A0A1I1ZTU0</accession>
<dbReference type="InterPro" id="IPR003607">
    <property type="entry name" value="HD/PDEase_dom"/>
</dbReference>
<dbReference type="InterPro" id="IPR037522">
    <property type="entry name" value="HD_GYP_dom"/>
</dbReference>
<evidence type="ECO:0000256" key="2">
    <source>
        <dbReference type="SAM" id="Coils"/>
    </source>
</evidence>
<dbReference type="STRING" id="1177982.SAMN04489711_101339"/>
<dbReference type="PROSITE" id="PS50110">
    <property type="entry name" value="RESPONSE_REGULATORY"/>
    <property type="match status" value="1"/>
</dbReference>
<dbReference type="CDD" id="cd00077">
    <property type="entry name" value="HDc"/>
    <property type="match status" value="1"/>
</dbReference>
<organism evidence="6 7">
    <name type="scientific">Paracidovorax wautersii</name>
    <dbReference type="NCBI Taxonomy" id="1177982"/>
    <lineage>
        <taxon>Bacteria</taxon>
        <taxon>Pseudomonadati</taxon>
        <taxon>Pseudomonadota</taxon>
        <taxon>Betaproteobacteria</taxon>
        <taxon>Burkholderiales</taxon>
        <taxon>Comamonadaceae</taxon>
        <taxon>Paracidovorax</taxon>
    </lineage>
</organism>
<dbReference type="CDD" id="cd17569">
    <property type="entry name" value="REC_HupR-like"/>
    <property type="match status" value="1"/>
</dbReference>
<dbReference type="PANTHER" id="PTHR45228">
    <property type="entry name" value="CYCLIC DI-GMP PHOSPHODIESTERASE TM_0186-RELATED"/>
    <property type="match status" value="1"/>
</dbReference>
<gene>
    <name evidence="6" type="ORF">SAMN04489711_101339</name>
</gene>
<dbReference type="Pfam" id="PF13487">
    <property type="entry name" value="HD_5"/>
    <property type="match status" value="1"/>
</dbReference>
<dbReference type="SUPFAM" id="SSF52172">
    <property type="entry name" value="CheY-like"/>
    <property type="match status" value="1"/>
</dbReference>
<evidence type="ECO:0000256" key="1">
    <source>
        <dbReference type="PROSITE-ProRule" id="PRU00169"/>
    </source>
</evidence>
<keyword evidence="2" id="KW-0175">Coiled coil</keyword>
<evidence type="ECO:0000259" key="4">
    <source>
        <dbReference type="PROSITE" id="PS50110"/>
    </source>
</evidence>
<evidence type="ECO:0000313" key="7">
    <source>
        <dbReference type="Proteomes" id="UP000199119"/>
    </source>
</evidence>
<dbReference type="EMBL" id="FONX01000001">
    <property type="protein sequence ID" value="SFE35234.1"/>
    <property type="molecule type" value="Genomic_DNA"/>
</dbReference>
<evidence type="ECO:0000256" key="3">
    <source>
        <dbReference type="SAM" id="MobiDB-lite"/>
    </source>
</evidence>
<dbReference type="OrthoDB" id="9774747at2"/>
<dbReference type="PANTHER" id="PTHR45228:SF8">
    <property type="entry name" value="TWO-COMPONENT RESPONSE REGULATOR-RELATED"/>
    <property type="match status" value="1"/>
</dbReference>
<dbReference type="InterPro" id="IPR011006">
    <property type="entry name" value="CheY-like_superfamily"/>
</dbReference>
<dbReference type="SUPFAM" id="SSF109604">
    <property type="entry name" value="HD-domain/PDEase-like"/>
    <property type="match status" value="1"/>
</dbReference>
<dbReference type="Gene3D" id="3.40.50.2300">
    <property type="match status" value="1"/>
</dbReference>
<evidence type="ECO:0000313" key="6">
    <source>
        <dbReference type="EMBL" id="SFE35234.1"/>
    </source>
</evidence>
<reference evidence="7" key="1">
    <citation type="submission" date="2016-10" db="EMBL/GenBank/DDBJ databases">
        <authorList>
            <person name="Varghese N."/>
            <person name="Submissions S."/>
        </authorList>
    </citation>
    <scope>NUCLEOTIDE SEQUENCE [LARGE SCALE GENOMIC DNA]</scope>
    <source>
        <strain evidence="7">DSM 27981</strain>
    </source>
</reference>
<dbReference type="GO" id="GO:0000160">
    <property type="term" value="P:phosphorelay signal transduction system"/>
    <property type="evidence" value="ECO:0007669"/>
    <property type="project" value="InterPro"/>
</dbReference>
<keyword evidence="7" id="KW-1185">Reference proteome</keyword>
<name>A0A1I1ZTU0_9BURK</name>
<dbReference type="GO" id="GO:0008081">
    <property type="term" value="F:phosphoric diester hydrolase activity"/>
    <property type="evidence" value="ECO:0007669"/>
    <property type="project" value="UniProtKB-ARBA"/>
</dbReference>
<dbReference type="InterPro" id="IPR052020">
    <property type="entry name" value="Cyclic_di-GMP/3'3'-cGAMP_PDE"/>
</dbReference>
<dbReference type="SMART" id="SM00448">
    <property type="entry name" value="REC"/>
    <property type="match status" value="1"/>
</dbReference>
<proteinExistence type="predicted"/>
<feature type="domain" description="HD-GYP" evidence="5">
    <location>
        <begin position="200"/>
        <end position="396"/>
    </location>
</feature>
<dbReference type="Proteomes" id="UP000199119">
    <property type="component" value="Unassembled WGS sequence"/>
</dbReference>